<dbReference type="Gene3D" id="3.60.21.10">
    <property type="match status" value="1"/>
</dbReference>
<dbReference type="AlphaFoldDB" id="A0A6S6TP40"/>
<dbReference type="InterPro" id="IPR004843">
    <property type="entry name" value="Calcineurin-like_PHP"/>
</dbReference>
<dbReference type="InterPro" id="IPR050126">
    <property type="entry name" value="Ap4A_hydrolase"/>
</dbReference>
<evidence type="ECO:0000313" key="2">
    <source>
        <dbReference type="EMBL" id="CAA6821134.1"/>
    </source>
</evidence>
<dbReference type="GO" id="GO:0016791">
    <property type="term" value="F:phosphatase activity"/>
    <property type="evidence" value="ECO:0007669"/>
    <property type="project" value="TreeGrafter"/>
</dbReference>
<accession>A0A6S6TP40</accession>
<protein>
    <recommendedName>
        <fullName evidence="1">Calcineurin-like phosphoesterase domain-containing protein</fullName>
    </recommendedName>
</protein>
<dbReference type="InterPro" id="IPR029052">
    <property type="entry name" value="Metallo-depent_PP-like"/>
</dbReference>
<feature type="domain" description="Calcineurin-like phosphoesterase" evidence="1">
    <location>
        <begin position="10"/>
        <end position="166"/>
    </location>
</feature>
<organism evidence="2">
    <name type="scientific">uncultured Sulfurovum sp</name>
    <dbReference type="NCBI Taxonomy" id="269237"/>
    <lineage>
        <taxon>Bacteria</taxon>
        <taxon>Pseudomonadati</taxon>
        <taxon>Campylobacterota</taxon>
        <taxon>Epsilonproteobacteria</taxon>
        <taxon>Campylobacterales</taxon>
        <taxon>Sulfurovaceae</taxon>
        <taxon>Sulfurovum</taxon>
        <taxon>environmental samples</taxon>
    </lineage>
</organism>
<evidence type="ECO:0000259" key="1">
    <source>
        <dbReference type="Pfam" id="PF00149"/>
    </source>
</evidence>
<dbReference type="PANTHER" id="PTHR42850:SF4">
    <property type="entry name" value="ZINC-DEPENDENT ENDOPOLYPHOSPHATASE"/>
    <property type="match status" value="1"/>
</dbReference>
<dbReference type="PANTHER" id="PTHR42850">
    <property type="entry name" value="METALLOPHOSPHOESTERASE"/>
    <property type="match status" value="1"/>
</dbReference>
<reference evidence="2" key="1">
    <citation type="submission" date="2020-01" db="EMBL/GenBank/DDBJ databases">
        <authorList>
            <person name="Meier V. D."/>
            <person name="Meier V D."/>
        </authorList>
    </citation>
    <scope>NUCLEOTIDE SEQUENCE</scope>
    <source>
        <strain evidence="2">HLG_WM_MAG_06</strain>
    </source>
</reference>
<sequence>MLLPSENEYIIIGDVHGCIDELKSLLQKQGFSINPQGLLQITPENEHKSIILLGDFVDKGSHEKIKETIEFIHKNYQHLNNQRKRFYLIEGNHEDMVYRYITNDPTLVITPKSLANKEKYYNTVALLEETPHLHKLFLELYEVTDVWYKYVHDENFSVTFTHAPSEEKYLSKNTTEARKKMIKCVSRSKNPLMPLDELIPYIHQEAKENEHYHIFGHLSQENIRQYKNKICIDTSAIYGADLSCVIVKGNQLSFDSVPFENKQKKGSQSYNKLFDF</sequence>
<name>A0A6S6TP40_9BACT</name>
<gene>
    <name evidence="2" type="ORF">HELGO_WM25343</name>
</gene>
<dbReference type="GO" id="GO:0005737">
    <property type="term" value="C:cytoplasm"/>
    <property type="evidence" value="ECO:0007669"/>
    <property type="project" value="TreeGrafter"/>
</dbReference>
<dbReference type="Pfam" id="PF00149">
    <property type="entry name" value="Metallophos"/>
    <property type="match status" value="1"/>
</dbReference>
<dbReference type="SUPFAM" id="SSF56300">
    <property type="entry name" value="Metallo-dependent phosphatases"/>
    <property type="match status" value="1"/>
</dbReference>
<proteinExistence type="predicted"/>
<dbReference type="EMBL" id="CACVAP010000096">
    <property type="protein sequence ID" value="CAA6821134.1"/>
    <property type="molecule type" value="Genomic_DNA"/>
</dbReference>